<reference evidence="2 3" key="1">
    <citation type="journal article" date="2015" name="Genome Announc.">
        <title>Expanding the biotechnology potential of lactobacilli through comparative genomics of 213 strains and associated genera.</title>
        <authorList>
            <person name="Sun Z."/>
            <person name="Harris H.M."/>
            <person name="McCann A."/>
            <person name="Guo C."/>
            <person name="Argimon S."/>
            <person name="Zhang W."/>
            <person name="Yang X."/>
            <person name="Jeffery I.B."/>
            <person name="Cooney J.C."/>
            <person name="Kagawa T.F."/>
            <person name="Liu W."/>
            <person name="Song Y."/>
            <person name="Salvetti E."/>
            <person name="Wrobel A."/>
            <person name="Rasinkangas P."/>
            <person name="Parkhill J."/>
            <person name="Rea M.C."/>
            <person name="O'Sullivan O."/>
            <person name="Ritari J."/>
            <person name="Douillard F.P."/>
            <person name="Paul Ross R."/>
            <person name="Yang R."/>
            <person name="Briner A.E."/>
            <person name="Felis G.E."/>
            <person name="de Vos W.M."/>
            <person name="Barrangou R."/>
            <person name="Klaenhammer T.R."/>
            <person name="Caufield P.W."/>
            <person name="Cui Y."/>
            <person name="Zhang H."/>
            <person name="O'Toole P.W."/>
        </authorList>
    </citation>
    <scope>NUCLEOTIDE SEQUENCE [LARGE SCALE GENOMIC DNA]</scope>
    <source>
        <strain evidence="2 3">DSM 14421</strain>
    </source>
</reference>
<protein>
    <submittedName>
        <fullName evidence="2">Septum formation initiator</fullName>
    </submittedName>
</protein>
<sequence>MCDLIGGFNMTQHGAKISKLENDFTRRREQEINYSRATNSLSSRRKKRAMVIVGVFLFFAMIFTIQIVRARANYADVNVQIAKQRGKYHHQQAVHKSLNARVSQLNDKNYVEKIIRDRYYYTKPGETVYSFPNKAPKDVNDVDE</sequence>
<proteinExistence type="predicted"/>
<keyword evidence="1" id="KW-0472">Membrane</keyword>
<dbReference type="PANTHER" id="PTHR40027">
    <property type="entry name" value="CELL DIVISION PROTEIN DIVIC"/>
    <property type="match status" value="1"/>
</dbReference>
<accession>A0A0R1S165</accession>
<feature type="transmembrane region" description="Helical" evidence="1">
    <location>
        <begin position="49"/>
        <end position="68"/>
    </location>
</feature>
<dbReference type="PATRIC" id="fig|1423739.3.peg.2204"/>
<dbReference type="EMBL" id="AZEY01000109">
    <property type="protein sequence ID" value="KRL62318.1"/>
    <property type="molecule type" value="Genomic_DNA"/>
</dbReference>
<organism evidence="2 3">
    <name type="scientific">Lentilactobacillus diolivorans DSM 14421</name>
    <dbReference type="NCBI Taxonomy" id="1423739"/>
    <lineage>
        <taxon>Bacteria</taxon>
        <taxon>Bacillati</taxon>
        <taxon>Bacillota</taxon>
        <taxon>Bacilli</taxon>
        <taxon>Lactobacillales</taxon>
        <taxon>Lactobacillaceae</taxon>
        <taxon>Lentilactobacillus</taxon>
    </lineage>
</organism>
<dbReference type="InterPro" id="IPR007060">
    <property type="entry name" value="FtsL/DivIC"/>
</dbReference>
<keyword evidence="1" id="KW-1133">Transmembrane helix</keyword>
<evidence type="ECO:0000256" key="1">
    <source>
        <dbReference type="SAM" id="Phobius"/>
    </source>
</evidence>
<evidence type="ECO:0000313" key="3">
    <source>
        <dbReference type="Proteomes" id="UP000052013"/>
    </source>
</evidence>
<dbReference type="Proteomes" id="UP000052013">
    <property type="component" value="Unassembled WGS sequence"/>
</dbReference>
<keyword evidence="1" id="KW-0812">Transmembrane</keyword>
<gene>
    <name evidence="2" type="ORF">FC85_GL002116</name>
</gene>
<name>A0A0R1S165_9LACO</name>
<dbReference type="GO" id="GO:0051301">
    <property type="term" value="P:cell division"/>
    <property type="evidence" value="ECO:0007669"/>
    <property type="project" value="InterPro"/>
</dbReference>
<dbReference type="InterPro" id="IPR039076">
    <property type="entry name" value="DivIC"/>
</dbReference>
<comment type="caution">
    <text evidence="2">The sequence shown here is derived from an EMBL/GenBank/DDBJ whole genome shotgun (WGS) entry which is preliminary data.</text>
</comment>
<dbReference type="PANTHER" id="PTHR40027:SF1">
    <property type="entry name" value="CELL DIVISION PROTEIN DIVIC"/>
    <property type="match status" value="1"/>
</dbReference>
<evidence type="ECO:0000313" key="2">
    <source>
        <dbReference type="EMBL" id="KRL62318.1"/>
    </source>
</evidence>
<dbReference type="STRING" id="1423739.FC85_GL002116"/>
<dbReference type="AlphaFoldDB" id="A0A0R1S165"/>
<dbReference type="Pfam" id="PF04977">
    <property type="entry name" value="DivIC"/>
    <property type="match status" value="1"/>
</dbReference>